<keyword evidence="4" id="KW-1185">Reference proteome</keyword>
<evidence type="ECO:0000313" key="3">
    <source>
        <dbReference type="EMBL" id="QRG66861.1"/>
    </source>
</evidence>
<dbReference type="Proteomes" id="UP000596248">
    <property type="component" value="Chromosome"/>
</dbReference>
<dbReference type="Pfam" id="PF13476">
    <property type="entry name" value="AAA_23"/>
    <property type="match status" value="1"/>
</dbReference>
<accession>A0ABX7FNI6</accession>
<dbReference type="RefSeq" id="WP_203353925.1">
    <property type="nucleotide sequence ID" value="NZ_CP069127.1"/>
</dbReference>
<gene>
    <name evidence="3" type="ORF">JNE38_25835</name>
</gene>
<proteinExistence type="predicted"/>
<dbReference type="InterPro" id="IPR038729">
    <property type="entry name" value="Rad50/SbcC_AAA"/>
</dbReference>
<dbReference type="PANTHER" id="PTHR41259">
    <property type="entry name" value="DOUBLE-STRAND BREAK REPAIR RAD50 ATPASE, PUTATIVE-RELATED"/>
    <property type="match status" value="1"/>
</dbReference>
<sequence length="735" mass="84764">MRVDELTLKGFGKWRDATFRFAPGVNVFSAPNEAGKSTMLQGILAALYGMKRDYVKGARYLPEYDKYRPWHQGDYETIITYQLAGKSYRLHRYLLKEREQARIFLDPEWTELTDVYREDRRKERDFLEKHLGLSRALFTDITWIRREPLSAAEHLMPSLSRTDEANPAVNSMLAELDRDLTAIGKKERAENTMLGKAGALVAQKEAELASAEAAWSIISQLTQQIADWEAERHELEQQRSRLQQRKQRAHAREKVLQERWQKSYRFPADSDEWDWWDRTAQSAEEKQIHEAAISRIMAVPSAETEDIEPQIDRDKLQADYAKGIQLRKRWEEGHLRLAELAASALTAGTRRQDRQTDGQRKQQRFPVWLWGSAGLSAVLGIISGAADQPALSVILFVLTAALAGGAWVKSRAFARANREQAGSLKEAEAPSAAQEWKKQQEELAALDAELLRMVRMWGATDWEAFVEKRDEWLSRMRSRESSQLKAQLSQKDAKTQIAERWGDDLRRVLELEKAEMEREQEAWTSQWQSLEDRLQQIREEMARANGEIAAHDTVSVAKAKGEYEEAVSSLRQLQQKREALQIARDTLEEALAEWNREVSPGVNEHASQVLAQITGGAYRDVRLDPHERFAIRVLEPSRQLVLDQEHCSTGTQDQLYLAQRLALHAHVSQQSEPLPLFFDDHFVHYDEARLRQTLAYLMELSEEHQIFLFTCQDREMKILEPLLRVSNRHLVHTLG</sequence>
<dbReference type="PANTHER" id="PTHR41259:SF1">
    <property type="entry name" value="DOUBLE-STRAND BREAK REPAIR RAD50 ATPASE, PUTATIVE-RELATED"/>
    <property type="match status" value="1"/>
</dbReference>
<dbReference type="EMBL" id="CP069127">
    <property type="protein sequence ID" value="QRG66861.1"/>
    <property type="molecule type" value="Genomic_DNA"/>
</dbReference>
<dbReference type="InterPro" id="IPR027417">
    <property type="entry name" value="P-loop_NTPase"/>
</dbReference>
<dbReference type="Gene3D" id="3.40.50.300">
    <property type="entry name" value="P-loop containing nucleotide triphosphate hydrolases"/>
    <property type="match status" value="2"/>
</dbReference>
<dbReference type="SUPFAM" id="SSF52540">
    <property type="entry name" value="P-loop containing nucleoside triphosphate hydrolases"/>
    <property type="match status" value="1"/>
</dbReference>
<name>A0ABX7FNI6_BRECH</name>
<evidence type="ECO:0000259" key="2">
    <source>
        <dbReference type="Pfam" id="PF13476"/>
    </source>
</evidence>
<feature type="coiled-coil region" evidence="1">
    <location>
        <begin position="218"/>
        <end position="259"/>
    </location>
</feature>
<reference evidence="3 4" key="1">
    <citation type="submission" date="2021-01" db="EMBL/GenBank/DDBJ databases">
        <title>Identification of strong promoters based on the transcriptome of Brevibacillus choshinensis.</title>
        <authorList>
            <person name="Yao D."/>
            <person name="Zhang K."/>
            <person name="Wu J."/>
        </authorList>
    </citation>
    <scope>NUCLEOTIDE SEQUENCE [LARGE SCALE GENOMIC DNA]</scope>
    <source>
        <strain evidence="3 4">HPD31-SP3</strain>
    </source>
</reference>
<protein>
    <submittedName>
        <fullName evidence="3">AAA family ATPase</fullName>
    </submittedName>
</protein>
<keyword evidence="1" id="KW-0175">Coiled coil</keyword>
<evidence type="ECO:0000313" key="4">
    <source>
        <dbReference type="Proteomes" id="UP000596248"/>
    </source>
</evidence>
<evidence type="ECO:0000256" key="1">
    <source>
        <dbReference type="SAM" id="Coils"/>
    </source>
</evidence>
<feature type="domain" description="Rad50/SbcC-type AAA" evidence="2">
    <location>
        <begin position="5"/>
        <end position="248"/>
    </location>
</feature>
<feature type="coiled-coil region" evidence="1">
    <location>
        <begin position="506"/>
        <end position="597"/>
    </location>
</feature>
<organism evidence="3 4">
    <name type="scientific">Brevibacillus choshinensis</name>
    <dbReference type="NCBI Taxonomy" id="54911"/>
    <lineage>
        <taxon>Bacteria</taxon>
        <taxon>Bacillati</taxon>
        <taxon>Bacillota</taxon>
        <taxon>Bacilli</taxon>
        <taxon>Bacillales</taxon>
        <taxon>Paenibacillaceae</taxon>
        <taxon>Brevibacillus</taxon>
    </lineage>
</organism>